<evidence type="ECO:0000313" key="2">
    <source>
        <dbReference type="Proteomes" id="UP000814140"/>
    </source>
</evidence>
<evidence type="ECO:0000313" key="1">
    <source>
        <dbReference type="EMBL" id="KAI0061724.1"/>
    </source>
</evidence>
<reference evidence="1" key="2">
    <citation type="journal article" date="2022" name="New Phytol.">
        <title>Evolutionary transition to the ectomycorrhizal habit in the genomes of a hyperdiverse lineage of mushroom-forming fungi.</title>
        <authorList>
            <person name="Looney B."/>
            <person name="Miyauchi S."/>
            <person name="Morin E."/>
            <person name="Drula E."/>
            <person name="Courty P.E."/>
            <person name="Kohler A."/>
            <person name="Kuo A."/>
            <person name="LaButti K."/>
            <person name="Pangilinan J."/>
            <person name="Lipzen A."/>
            <person name="Riley R."/>
            <person name="Andreopoulos W."/>
            <person name="He G."/>
            <person name="Johnson J."/>
            <person name="Nolan M."/>
            <person name="Tritt A."/>
            <person name="Barry K.W."/>
            <person name="Grigoriev I.V."/>
            <person name="Nagy L.G."/>
            <person name="Hibbett D."/>
            <person name="Henrissat B."/>
            <person name="Matheny P.B."/>
            <person name="Labbe J."/>
            <person name="Martin F.M."/>
        </authorList>
    </citation>
    <scope>NUCLEOTIDE SEQUENCE</scope>
    <source>
        <strain evidence="1">HHB10654</strain>
    </source>
</reference>
<gene>
    <name evidence="1" type="ORF">BV25DRAFT_1826448</name>
</gene>
<name>A0ACB8SZ98_9AGAM</name>
<dbReference type="Proteomes" id="UP000814140">
    <property type="component" value="Unassembled WGS sequence"/>
</dbReference>
<protein>
    <submittedName>
        <fullName evidence="1">Uncharacterized protein</fullName>
    </submittedName>
</protein>
<reference evidence="1" key="1">
    <citation type="submission" date="2021-03" db="EMBL/GenBank/DDBJ databases">
        <authorList>
            <consortium name="DOE Joint Genome Institute"/>
            <person name="Ahrendt S."/>
            <person name="Looney B.P."/>
            <person name="Miyauchi S."/>
            <person name="Morin E."/>
            <person name="Drula E."/>
            <person name="Courty P.E."/>
            <person name="Chicoki N."/>
            <person name="Fauchery L."/>
            <person name="Kohler A."/>
            <person name="Kuo A."/>
            <person name="Labutti K."/>
            <person name="Pangilinan J."/>
            <person name="Lipzen A."/>
            <person name="Riley R."/>
            <person name="Andreopoulos W."/>
            <person name="He G."/>
            <person name="Johnson J."/>
            <person name="Barry K.W."/>
            <person name="Grigoriev I.V."/>
            <person name="Nagy L."/>
            <person name="Hibbett D."/>
            <person name="Henrissat B."/>
            <person name="Matheny P.B."/>
            <person name="Labbe J."/>
            <person name="Martin F."/>
        </authorList>
    </citation>
    <scope>NUCLEOTIDE SEQUENCE</scope>
    <source>
        <strain evidence="1">HHB10654</strain>
    </source>
</reference>
<dbReference type="EMBL" id="MU277211">
    <property type="protein sequence ID" value="KAI0061724.1"/>
    <property type="molecule type" value="Genomic_DNA"/>
</dbReference>
<keyword evidence="2" id="KW-1185">Reference proteome</keyword>
<accession>A0ACB8SZ98</accession>
<comment type="caution">
    <text evidence="1">The sequence shown here is derived from an EMBL/GenBank/DDBJ whole genome shotgun (WGS) entry which is preliminary data.</text>
</comment>
<organism evidence="1 2">
    <name type="scientific">Artomyces pyxidatus</name>
    <dbReference type="NCBI Taxonomy" id="48021"/>
    <lineage>
        <taxon>Eukaryota</taxon>
        <taxon>Fungi</taxon>
        <taxon>Dikarya</taxon>
        <taxon>Basidiomycota</taxon>
        <taxon>Agaricomycotina</taxon>
        <taxon>Agaricomycetes</taxon>
        <taxon>Russulales</taxon>
        <taxon>Auriscalpiaceae</taxon>
        <taxon>Artomyces</taxon>
    </lineage>
</organism>
<sequence length="246" mass="26998">MSSLDFQNAVPMSVDPKLDHTNFSLWKFKTQTILEARGLYDIVDGSETSPTEPLGSRMWRIRDACARLQIIHNIPDSWLWLVSQARTAAACWAALHAHFHQPTSFRATSALGQFHAARLEEGGDVAAHIQRMGTLWQDVLSADACPDGNRDAYFAGQLLASLPASYNVFVATWRKQMGESSVASATVIGRLLDVDAWHKAHREERAATNAGRMRRSRSAKVSSGDAARRVSLVSDDGTGVPRGKAL</sequence>
<proteinExistence type="predicted"/>